<dbReference type="EMBL" id="CP063406">
    <property type="protein sequence ID" value="QSZ31156.1"/>
    <property type="molecule type" value="Genomic_DNA"/>
</dbReference>
<protein>
    <submittedName>
        <fullName evidence="2">Uncharacterized protein</fullName>
    </submittedName>
</protein>
<name>A0A8A3P6C9_9HELO</name>
<keyword evidence="1" id="KW-1133">Transmembrane helix</keyword>
<gene>
    <name evidence="2" type="ORF">DSL72_000719</name>
</gene>
<feature type="transmembrane region" description="Helical" evidence="1">
    <location>
        <begin position="417"/>
        <end position="438"/>
    </location>
</feature>
<dbReference type="AlphaFoldDB" id="A0A8A3P6C9"/>
<organism evidence="2 3">
    <name type="scientific">Monilinia vaccinii-corymbosi</name>
    <dbReference type="NCBI Taxonomy" id="61207"/>
    <lineage>
        <taxon>Eukaryota</taxon>
        <taxon>Fungi</taxon>
        <taxon>Dikarya</taxon>
        <taxon>Ascomycota</taxon>
        <taxon>Pezizomycotina</taxon>
        <taxon>Leotiomycetes</taxon>
        <taxon>Helotiales</taxon>
        <taxon>Sclerotiniaceae</taxon>
        <taxon>Monilinia</taxon>
    </lineage>
</organism>
<evidence type="ECO:0000313" key="3">
    <source>
        <dbReference type="Proteomes" id="UP000672032"/>
    </source>
</evidence>
<keyword evidence="1" id="KW-0812">Transmembrane</keyword>
<sequence>MIVFYRESLAPVNTMIILLFLLIWSLLSGLAAAAVDYSDLNATFFYLTLYPDATITKFQSVQVVPRSSMGLRTPGDVQAIWPALQNNENMIQTAVANQGSIGEWFYIGLEYCCAPKDVQFDKAQQVYPGDRIDTQYELTDANTGIYTVSWKIERGQTGIQAGATGFSAVTPFSPQEHQTPAGQGPFQKTIFAIETQKGGTWDFGPVQWDRITIQANTTSSDWCHNPTSNTDFDYYLATPTVFISGSQVTCKFSSMILGDKTPPTPPSSPTAASSYIDAGPTTQESIIDIALTGNPISAVYHRTPALATPQSIAACEVPNSTLPNGLPDPSYSSKLAVELACDAGNSARMSRYSSALNEQLESVYGTITITTADGDSVLTTVTTYNYIAAASFGGKPPPDGWLASVAANSTAGARGTLLITPLWLASWFVPLSLLMLVLG</sequence>
<dbReference type="OrthoDB" id="3360643at2759"/>
<accession>A0A8A3P6C9</accession>
<evidence type="ECO:0000313" key="2">
    <source>
        <dbReference type="EMBL" id="QSZ31156.1"/>
    </source>
</evidence>
<dbReference type="Proteomes" id="UP000672032">
    <property type="component" value="Chromosome 2"/>
</dbReference>
<keyword evidence="3" id="KW-1185">Reference proteome</keyword>
<reference evidence="2" key="1">
    <citation type="submission" date="2020-10" db="EMBL/GenBank/DDBJ databases">
        <title>Genome Sequence of Monilinia vaccinii-corymbosi Sheds Light on Mummy Berry Disease Infection of Blueberry and Mating Type.</title>
        <authorList>
            <person name="Yow A.G."/>
            <person name="Zhang Y."/>
            <person name="Bansal K."/>
            <person name="Eacker S.M."/>
            <person name="Sullivan S."/>
            <person name="Liachko I."/>
            <person name="Cubeta M.A."/>
            <person name="Rollins J.A."/>
            <person name="Ashrafi H."/>
        </authorList>
    </citation>
    <scope>NUCLEOTIDE SEQUENCE</scope>
    <source>
        <strain evidence="2">RL-1</strain>
    </source>
</reference>
<evidence type="ECO:0000256" key="1">
    <source>
        <dbReference type="SAM" id="Phobius"/>
    </source>
</evidence>
<proteinExistence type="predicted"/>
<keyword evidence="1" id="KW-0472">Membrane</keyword>